<gene>
    <name evidence="2" type="ORF">M407DRAFT_147712</name>
</gene>
<evidence type="ECO:0000256" key="1">
    <source>
        <dbReference type="SAM" id="Phobius"/>
    </source>
</evidence>
<accession>A0A0C3QS43</accession>
<keyword evidence="3" id="KW-1185">Reference proteome</keyword>
<dbReference type="Proteomes" id="UP000054248">
    <property type="component" value="Unassembled WGS sequence"/>
</dbReference>
<protein>
    <recommendedName>
        <fullName evidence="4">Histidine acid phosphatase</fullName>
    </recommendedName>
</protein>
<keyword evidence="1" id="KW-0812">Transmembrane</keyword>
<dbReference type="HOGENOM" id="CLU_776573_0_0_1"/>
<feature type="transmembrane region" description="Helical" evidence="1">
    <location>
        <begin position="257"/>
        <end position="287"/>
    </location>
</feature>
<keyword evidence="1" id="KW-0472">Membrane</keyword>
<evidence type="ECO:0000313" key="3">
    <source>
        <dbReference type="Proteomes" id="UP000054248"/>
    </source>
</evidence>
<proteinExistence type="predicted"/>
<dbReference type="Gene3D" id="3.40.50.1240">
    <property type="entry name" value="Phosphoglycerate mutase-like"/>
    <property type="match status" value="1"/>
</dbReference>
<dbReference type="AlphaFoldDB" id="A0A0C3QS43"/>
<keyword evidence="1" id="KW-1133">Transmembrane helix</keyword>
<dbReference type="STRING" id="1051891.A0A0C3QS43"/>
<evidence type="ECO:0000313" key="2">
    <source>
        <dbReference type="EMBL" id="KIO30739.1"/>
    </source>
</evidence>
<dbReference type="InterPro" id="IPR029033">
    <property type="entry name" value="His_PPase_superfam"/>
</dbReference>
<name>A0A0C3QS43_9AGAM</name>
<dbReference type="EMBL" id="KN822969">
    <property type="protein sequence ID" value="KIO30739.1"/>
    <property type="molecule type" value="Genomic_DNA"/>
</dbReference>
<reference evidence="3" key="2">
    <citation type="submission" date="2015-01" db="EMBL/GenBank/DDBJ databases">
        <title>Evolutionary Origins and Diversification of the Mycorrhizal Mutualists.</title>
        <authorList>
            <consortium name="DOE Joint Genome Institute"/>
            <consortium name="Mycorrhizal Genomics Consortium"/>
            <person name="Kohler A."/>
            <person name="Kuo A."/>
            <person name="Nagy L.G."/>
            <person name="Floudas D."/>
            <person name="Copeland A."/>
            <person name="Barry K.W."/>
            <person name="Cichocki N."/>
            <person name="Veneault-Fourrey C."/>
            <person name="LaButti K."/>
            <person name="Lindquist E.A."/>
            <person name="Lipzen A."/>
            <person name="Lundell T."/>
            <person name="Morin E."/>
            <person name="Murat C."/>
            <person name="Riley R."/>
            <person name="Ohm R."/>
            <person name="Sun H."/>
            <person name="Tunlid A."/>
            <person name="Henrissat B."/>
            <person name="Grigoriev I.V."/>
            <person name="Hibbett D.S."/>
            <person name="Martin F."/>
        </authorList>
    </citation>
    <scope>NUCLEOTIDE SEQUENCE [LARGE SCALE GENOMIC DNA]</scope>
    <source>
        <strain evidence="3">MUT 4182</strain>
    </source>
</reference>
<dbReference type="OrthoDB" id="258392at2759"/>
<dbReference type="SUPFAM" id="SSF53254">
    <property type="entry name" value="Phosphoglycerate mutase-like"/>
    <property type="match status" value="1"/>
</dbReference>
<sequence>MAAEMDRLPNFLTKAQLNAGFIESLSTYVGGRPTSYDKIYEIWDYLNVNYVHDKQFYASVPGQVIGQARDLANWFEFYTYGSPDPESILNIGGKTLTAEILNLLNRMANKSDPLKLALYAGSYKPFLSFFQLTGVTATHPELAGIVNYAAAMALEIRQPINGTDLYVRFNFKNGTEDSDFMPYPMFGHADGDYDIPLSTFNLAMRPYAISSTLSWCQACNTSLARTCDVVTQAAVADELMNQISSMQSQKSHSISPAVGGVIGAIIALVVAAALLGLLALLGCVSFGRGASRKPPHRRNSSIPQIVVKMAKGKRDSADTESTIGIKANGAFEMMPDHISVLSRTPSIAPSLARETKV</sequence>
<organism evidence="2 3">
    <name type="scientific">Tulasnella calospora MUT 4182</name>
    <dbReference type="NCBI Taxonomy" id="1051891"/>
    <lineage>
        <taxon>Eukaryota</taxon>
        <taxon>Fungi</taxon>
        <taxon>Dikarya</taxon>
        <taxon>Basidiomycota</taxon>
        <taxon>Agaricomycotina</taxon>
        <taxon>Agaricomycetes</taxon>
        <taxon>Cantharellales</taxon>
        <taxon>Tulasnellaceae</taxon>
        <taxon>Tulasnella</taxon>
    </lineage>
</organism>
<reference evidence="2 3" key="1">
    <citation type="submission" date="2014-04" db="EMBL/GenBank/DDBJ databases">
        <authorList>
            <consortium name="DOE Joint Genome Institute"/>
            <person name="Kuo A."/>
            <person name="Girlanda M."/>
            <person name="Perotto S."/>
            <person name="Kohler A."/>
            <person name="Nagy L.G."/>
            <person name="Floudas D."/>
            <person name="Copeland A."/>
            <person name="Barry K.W."/>
            <person name="Cichocki N."/>
            <person name="Veneault-Fourrey C."/>
            <person name="LaButti K."/>
            <person name="Lindquist E.A."/>
            <person name="Lipzen A."/>
            <person name="Lundell T."/>
            <person name="Morin E."/>
            <person name="Murat C."/>
            <person name="Sun H."/>
            <person name="Tunlid A."/>
            <person name="Henrissat B."/>
            <person name="Grigoriev I.V."/>
            <person name="Hibbett D.S."/>
            <person name="Martin F."/>
            <person name="Nordberg H.P."/>
            <person name="Cantor M.N."/>
            <person name="Hua S.X."/>
        </authorList>
    </citation>
    <scope>NUCLEOTIDE SEQUENCE [LARGE SCALE GENOMIC DNA]</scope>
    <source>
        <strain evidence="2 3">MUT 4182</strain>
    </source>
</reference>
<evidence type="ECO:0008006" key="4">
    <source>
        <dbReference type="Google" id="ProtNLM"/>
    </source>
</evidence>